<accession>A0A8S5T0G8</accession>
<feature type="coiled-coil region" evidence="3">
    <location>
        <begin position="538"/>
        <end position="565"/>
    </location>
</feature>
<evidence type="ECO:0000256" key="1">
    <source>
        <dbReference type="ARBA" id="ARBA00022465"/>
    </source>
</evidence>
<protein>
    <submittedName>
        <fullName evidence="6">Minor tail protein</fullName>
    </submittedName>
</protein>
<feature type="coiled-coil region" evidence="3">
    <location>
        <begin position="59"/>
        <end position="128"/>
    </location>
</feature>
<name>A0A8S5T0G8_9CAUD</name>
<feature type="coiled-coil region" evidence="3">
    <location>
        <begin position="793"/>
        <end position="820"/>
    </location>
</feature>
<evidence type="ECO:0000259" key="5">
    <source>
        <dbReference type="Pfam" id="PF10145"/>
    </source>
</evidence>
<dbReference type="PANTHER" id="PTHR37813">
    <property type="entry name" value="FELS-2 PROPHAGE PROTEIN"/>
    <property type="match status" value="1"/>
</dbReference>
<feature type="coiled-coil region" evidence="3">
    <location>
        <begin position="705"/>
        <end position="732"/>
    </location>
</feature>
<feature type="domain" description="Phage tail tape measure protein" evidence="5">
    <location>
        <begin position="242"/>
        <end position="438"/>
    </location>
</feature>
<dbReference type="NCBIfam" id="TIGR01760">
    <property type="entry name" value="tape_meas_TP901"/>
    <property type="match status" value="1"/>
</dbReference>
<dbReference type="Pfam" id="PF10145">
    <property type="entry name" value="PhageMin_Tail"/>
    <property type="match status" value="1"/>
</dbReference>
<evidence type="ECO:0000256" key="4">
    <source>
        <dbReference type="SAM" id="MobiDB-lite"/>
    </source>
</evidence>
<reference evidence="6" key="1">
    <citation type="journal article" date="2021" name="Proc. Natl. Acad. Sci. U.S.A.">
        <title>A Catalog of Tens of Thousands of Viruses from Human Metagenomes Reveals Hidden Associations with Chronic Diseases.</title>
        <authorList>
            <person name="Tisza M.J."/>
            <person name="Buck C.B."/>
        </authorList>
    </citation>
    <scope>NUCLEOTIDE SEQUENCE</scope>
    <source>
        <strain evidence="6">CteEJ17</strain>
    </source>
</reference>
<dbReference type="PANTHER" id="PTHR37813:SF1">
    <property type="entry name" value="FELS-2 PROPHAGE PROTEIN"/>
    <property type="match status" value="1"/>
</dbReference>
<dbReference type="EMBL" id="BK032723">
    <property type="protein sequence ID" value="DAF56860.1"/>
    <property type="molecule type" value="Genomic_DNA"/>
</dbReference>
<keyword evidence="1" id="KW-1245">Viral tail assembly</keyword>
<dbReference type="GO" id="GO:0098003">
    <property type="term" value="P:viral tail assembly"/>
    <property type="evidence" value="ECO:0007669"/>
    <property type="project" value="UniProtKB-KW"/>
</dbReference>
<dbReference type="InterPro" id="IPR010090">
    <property type="entry name" value="Phage_tape_meas"/>
</dbReference>
<evidence type="ECO:0000256" key="2">
    <source>
        <dbReference type="ARBA" id="ARBA00022612"/>
    </source>
</evidence>
<organism evidence="6">
    <name type="scientific">Siphoviridae sp. cteEJ17</name>
    <dbReference type="NCBI Taxonomy" id="2827904"/>
    <lineage>
        <taxon>Viruses</taxon>
        <taxon>Duplodnaviria</taxon>
        <taxon>Heunggongvirae</taxon>
        <taxon>Uroviricota</taxon>
        <taxon>Caudoviricetes</taxon>
    </lineage>
</organism>
<dbReference type="SUPFAM" id="SSF57997">
    <property type="entry name" value="Tropomyosin"/>
    <property type="match status" value="1"/>
</dbReference>
<proteinExistence type="predicted"/>
<evidence type="ECO:0000313" key="6">
    <source>
        <dbReference type="EMBL" id="DAF56860.1"/>
    </source>
</evidence>
<feature type="region of interest" description="Disordered" evidence="4">
    <location>
        <begin position="748"/>
        <end position="775"/>
    </location>
</feature>
<keyword evidence="3" id="KW-0175">Coiled coil</keyword>
<evidence type="ECO:0000256" key="3">
    <source>
        <dbReference type="SAM" id="Coils"/>
    </source>
</evidence>
<keyword evidence="2" id="KW-1188">Viral release from host cell</keyword>
<sequence length="1276" mass="135843">MADKKAKIGAKIELDGEREYKQAIKDIAKEQSVLRSEMKLVASQFADNSKSTQALTETNDVLARQIETQKNKIELLKSALEAANAEYGEGSTQSQNWQIQLNNAQVQLNDMNRALDANTKALDEMAENTDDTESETEDLSKALKKNELALGGAENGANEAGEEIDELGQSMDEAGDKALTFGEMVKANLTADVIMGGVGKIVEGLKDAGEYAIKVGSDFEASMSEVQAISGATSSDLEKMSNKAKELGSNTKFSATEASQAFKYMALAGWDTSKSISAIDGVMNLAAASGMELAKASDMVTDYLSAFGMEASQASYMADMLAYAQGNSNTTAEQLGEAYKNCAANMNAAGQDIETTTAMLEALANQGSKSSEAGTKVAAMMRDLTAKMDDGKIAIGDTMVKVMDANGNFRDMTDILIDVDAATQGMGDAQKAAALASTFTSDSISGLNMILNEGVDKIANYEVELRNSQGAAEAMSNTMHDNLQGKISDAGSALEGLGIAAYNYISGPAGKVVDLAAGMFRGLTDLITPAKTEMQEYIDEIDAALDSVEASLDAAEKTMDTATVDAGKLEVYKDTLLELNGVEEKNEFQKFQIKRIVDKLSDSIPELAAAYDEETGSIKLTNTEIEKLITNQKKQVMEAAAQKALDEVIEAQTIAYVELTKAQDGLTEAQRQWNARVDELLGPNHQLVETLQDYKDITGYTDEELEDLSLTMDTLNTETERAQTAYNKATEETDKYQKAVQKVIGSLEDETNAQGGANDQTQTTTDTLKKQGDTAQKTADDTTGLAAAFAAYADQTGQSVEEISKAYDKLKQEYDSAYESAYNSIQGQIDLTKKHEEQEAISAASILENLASHVGAMQQYAENLKVVNAGIVDDQGNTVAALNEDFLAYLDGLGEDGANIIASISAEISAGNTQFINDLNTQWETGMTISQSVATETANAKSQFDEYCAKMDEASAQAVENAAQAGDNAGKTYTSFQEAALELGLIDCEGEITSYENSVDAKQEEFGNIGTETADAYTENLQTGISQAADGVTGEVDGIEGTISGKKGTFGEDGAGAAGAYVDEMTGKFFGSVVSVGLSLLAISGEIVLFNATMKKLGGDASDNFTSKVVSGLTASGPNAAEGFIGGLENSIWGSMERVRRAAQAVVDRVNATLKIHSPSKVFEESGKFSGEGYAIGFEKSMEKAADLAEVQAVDFNKSVLASAEDLQLRASDLQLRVAPQENGAAEDLVNLLTTYLPIIASHKQVVMSTGALVGELTNAMNRSLQAESRREARYV</sequence>